<feature type="region of interest" description="Disordered" evidence="1">
    <location>
        <begin position="118"/>
        <end position="167"/>
    </location>
</feature>
<evidence type="ECO:0000313" key="4">
    <source>
        <dbReference type="Proteomes" id="UP001500456"/>
    </source>
</evidence>
<feature type="domain" description="Alpha-mannosidase Ams1-like N-terminal" evidence="2">
    <location>
        <begin position="30"/>
        <end position="118"/>
    </location>
</feature>
<evidence type="ECO:0000259" key="2">
    <source>
        <dbReference type="Pfam" id="PF22907"/>
    </source>
</evidence>
<reference evidence="4" key="1">
    <citation type="journal article" date="2019" name="Int. J. Syst. Evol. Microbiol.">
        <title>The Global Catalogue of Microorganisms (GCM) 10K type strain sequencing project: providing services to taxonomists for standard genome sequencing and annotation.</title>
        <authorList>
            <consortium name="The Broad Institute Genomics Platform"/>
            <consortium name="The Broad Institute Genome Sequencing Center for Infectious Disease"/>
            <person name="Wu L."/>
            <person name="Ma J."/>
        </authorList>
    </citation>
    <scope>NUCLEOTIDE SEQUENCE [LARGE SCALE GENOMIC DNA]</scope>
    <source>
        <strain evidence="4">JCM 16924</strain>
    </source>
</reference>
<comment type="caution">
    <text evidence="3">The sequence shown here is derived from an EMBL/GenBank/DDBJ whole genome shotgun (WGS) entry which is preliminary data.</text>
</comment>
<protein>
    <recommendedName>
        <fullName evidence="2">Alpha-mannosidase Ams1-like N-terminal domain-containing protein</fullName>
    </recommendedName>
</protein>
<dbReference type="EMBL" id="BAAAZX010000017">
    <property type="protein sequence ID" value="GAA4008181.1"/>
    <property type="molecule type" value="Genomic_DNA"/>
</dbReference>
<dbReference type="Proteomes" id="UP001500456">
    <property type="component" value="Unassembled WGS sequence"/>
</dbReference>
<keyword evidence="4" id="KW-1185">Reference proteome</keyword>
<evidence type="ECO:0000313" key="3">
    <source>
        <dbReference type="EMBL" id="GAA4008181.1"/>
    </source>
</evidence>
<dbReference type="InterPro" id="IPR054723">
    <property type="entry name" value="Ams1-like_N"/>
</dbReference>
<dbReference type="Pfam" id="PF22907">
    <property type="entry name" value="Ams1-like_1st"/>
    <property type="match status" value="1"/>
</dbReference>
<organism evidence="3 4">
    <name type="scientific">Streptomyces plumbiresistens</name>
    <dbReference type="NCBI Taxonomy" id="511811"/>
    <lineage>
        <taxon>Bacteria</taxon>
        <taxon>Bacillati</taxon>
        <taxon>Actinomycetota</taxon>
        <taxon>Actinomycetes</taxon>
        <taxon>Kitasatosporales</taxon>
        <taxon>Streptomycetaceae</taxon>
        <taxon>Streptomyces</taxon>
    </lineage>
</organism>
<proteinExistence type="predicted"/>
<feature type="region of interest" description="Disordered" evidence="1">
    <location>
        <begin position="187"/>
        <end position="214"/>
    </location>
</feature>
<gene>
    <name evidence="3" type="ORF">GCM10022232_55610</name>
</gene>
<sequence>MHDDRSLVEARLKRVLDERVRPAVYPESAPLQVAVWHAPGEPVPVAEGLAAEPEPIEVGARWGAPWGTSWFRVTGTVPEAWAGRTVEAILDLGFDENMPGFQCEGLVYRPDGTPVKGRSWNKPVAPSPPPAGVTKEPLHCARPPRRRSSSTTTVPGQRLRRNTAVTGTPRTVLGALVARFRNLVGDTRPACGPAQAGGVWRPGPPARPVATARP</sequence>
<evidence type="ECO:0000256" key="1">
    <source>
        <dbReference type="SAM" id="MobiDB-lite"/>
    </source>
</evidence>
<name>A0ABP7S8N8_9ACTN</name>
<accession>A0ABP7S8N8</accession>